<dbReference type="Proteomes" id="UP001498398">
    <property type="component" value="Unassembled WGS sequence"/>
</dbReference>
<keyword evidence="4 5" id="KW-0862">Zinc</keyword>
<dbReference type="Pfam" id="PF02574">
    <property type="entry name" value="S-methyl_trans"/>
    <property type="match status" value="1"/>
</dbReference>
<dbReference type="EMBL" id="JBANRG010000037">
    <property type="protein sequence ID" value="KAK7448860.1"/>
    <property type="molecule type" value="Genomic_DNA"/>
</dbReference>
<dbReference type="InterPro" id="IPR036589">
    <property type="entry name" value="HCY_dom_sf"/>
</dbReference>
<accession>A0ABR1J7N5</accession>
<comment type="cofactor">
    <cofactor evidence="5">
        <name>Zn(2+)</name>
        <dbReference type="ChEBI" id="CHEBI:29105"/>
    </cofactor>
</comment>
<dbReference type="InterPro" id="IPR003726">
    <property type="entry name" value="HCY_dom"/>
</dbReference>
<dbReference type="PANTHER" id="PTHR46015">
    <property type="entry name" value="ZGC:172121"/>
    <property type="match status" value="1"/>
</dbReference>
<evidence type="ECO:0000256" key="2">
    <source>
        <dbReference type="ARBA" id="ARBA00022679"/>
    </source>
</evidence>
<keyword evidence="8" id="KW-1185">Reference proteome</keyword>
<comment type="caution">
    <text evidence="7">The sequence shown here is derived from an EMBL/GenBank/DDBJ whole genome shotgun (WGS) entry which is preliminary data.</text>
</comment>
<evidence type="ECO:0000313" key="7">
    <source>
        <dbReference type="EMBL" id="KAK7448860.1"/>
    </source>
</evidence>
<gene>
    <name evidence="7" type="primary">SAM4_2</name>
    <name evidence="7" type="ORF">VKT23_013590</name>
</gene>
<feature type="domain" description="Hcy-binding" evidence="6">
    <location>
        <begin position="1"/>
        <end position="383"/>
    </location>
</feature>
<evidence type="ECO:0000256" key="4">
    <source>
        <dbReference type="ARBA" id="ARBA00022833"/>
    </source>
</evidence>
<keyword evidence="3 5" id="KW-0479">Metal-binding</keyword>
<dbReference type="SUPFAM" id="SSF82282">
    <property type="entry name" value="Homocysteine S-methyltransferase"/>
    <property type="match status" value="1"/>
</dbReference>
<evidence type="ECO:0000313" key="8">
    <source>
        <dbReference type="Proteomes" id="UP001498398"/>
    </source>
</evidence>
<organism evidence="7 8">
    <name type="scientific">Marasmiellus scandens</name>
    <dbReference type="NCBI Taxonomy" id="2682957"/>
    <lineage>
        <taxon>Eukaryota</taxon>
        <taxon>Fungi</taxon>
        <taxon>Dikarya</taxon>
        <taxon>Basidiomycota</taxon>
        <taxon>Agaricomycotina</taxon>
        <taxon>Agaricomycetes</taxon>
        <taxon>Agaricomycetidae</taxon>
        <taxon>Agaricales</taxon>
        <taxon>Marasmiineae</taxon>
        <taxon>Omphalotaceae</taxon>
        <taxon>Marasmiellus</taxon>
    </lineage>
</organism>
<dbReference type="Gene3D" id="3.20.20.330">
    <property type="entry name" value="Homocysteine-binding-like domain"/>
    <property type="match status" value="1"/>
</dbReference>
<dbReference type="EC" id="2.1.1.10" evidence="7"/>
<reference evidence="7 8" key="1">
    <citation type="submission" date="2024-01" db="EMBL/GenBank/DDBJ databases">
        <title>A draft genome for the cacao thread blight pathogen Marasmiellus scandens.</title>
        <authorList>
            <person name="Baruah I.K."/>
            <person name="Leung J."/>
            <person name="Bukari Y."/>
            <person name="Amoako-Attah I."/>
            <person name="Meinhardt L.W."/>
            <person name="Bailey B.A."/>
            <person name="Cohen S.P."/>
        </authorList>
    </citation>
    <scope>NUCLEOTIDE SEQUENCE [LARGE SCALE GENOMIC DNA]</scope>
    <source>
        <strain evidence="7 8">GH-19</strain>
    </source>
</reference>
<evidence type="ECO:0000256" key="1">
    <source>
        <dbReference type="ARBA" id="ARBA00022603"/>
    </source>
</evidence>
<name>A0ABR1J7N5_9AGAR</name>
<dbReference type="GO" id="GO:0008168">
    <property type="term" value="F:methyltransferase activity"/>
    <property type="evidence" value="ECO:0007669"/>
    <property type="project" value="UniProtKB-KW"/>
</dbReference>
<evidence type="ECO:0000256" key="5">
    <source>
        <dbReference type="PROSITE-ProRule" id="PRU00333"/>
    </source>
</evidence>
<keyword evidence="2 5" id="KW-0808">Transferase</keyword>
<sequence>MQSLFPSNRIAVLDGGFGTTLESTFQFDISNTPLWSAKAVVEQPDVIVQAHLAFLRAGSDIILTSTYQCSYRTFERAGYSTEEAKSIFIRSIELAIQARDRFQEEDKSGRKIRIALSLGPFGASLTPAQEFDGFYPPPFGPAGYTPDGKNINSFEDNDQGHQLEKQATEALTEFHLQRLLILFEARGLWEKVDCIAFETVPILREIKAIREAMGMLSERAASVGLERKPWWVSMVFPDGKFPQVLRDDSRLSVRDVVRAVLELDGGNISTSPAAFGINCTSIEYISILVSEMSAAVKDVCGEIETDNGDDRPWLVVYPNGGDIYDPITQTWKVADGDQLDKKDAWVKTLGQITSRHDDSWGGYIVGGCCRTGPGHIEILRRAVKN</sequence>
<feature type="binding site" evidence="5">
    <location>
        <position position="279"/>
    </location>
    <ligand>
        <name>Zn(2+)</name>
        <dbReference type="ChEBI" id="CHEBI:29105"/>
    </ligand>
</feature>
<keyword evidence="1 5" id="KW-0489">Methyltransferase</keyword>
<dbReference type="InterPro" id="IPR051486">
    <property type="entry name" value="Hcy_S-methyltransferase"/>
</dbReference>
<dbReference type="GO" id="GO:0032259">
    <property type="term" value="P:methylation"/>
    <property type="evidence" value="ECO:0007669"/>
    <property type="project" value="UniProtKB-KW"/>
</dbReference>
<dbReference type="PANTHER" id="PTHR46015:SF1">
    <property type="entry name" value="HOMOCYSTEINE S-METHYLTRANSFERASE-LIKE ISOFORM 1"/>
    <property type="match status" value="1"/>
</dbReference>
<proteinExistence type="predicted"/>
<evidence type="ECO:0000256" key="3">
    <source>
        <dbReference type="ARBA" id="ARBA00022723"/>
    </source>
</evidence>
<feature type="binding site" evidence="5">
    <location>
        <position position="368"/>
    </location>
    <ligand>
        <name>Zn(2+)</name>
        <dbReference type="ChEBI" id="CHEBI:29105"/>
    </ligand>
</feature>
<feature type="binding site" evidence="5">
    <location>
        <position position="369"/>
    </location>
    <ligand>
        <name>Zn(2+)</name>
        <dbReference type="ChEBI" id="CHEBI:29105"/>
    </ligand>
</feature>
<dbReference type="PROSITE" id="PS50970">
    <property type="entry name" value="HCY"/>
    <property type="match status" value="1"/>
</dbReference>
<protein>
    <submittedName>
        <fullName evidence="7">AdoMet-homocysteine methyltransferase</fullName>
        <ecNumber evidence="7">2.1.1.10</ecNumber>
    </submittedName>
</protein>
<evidence type="ECO:0000259" key="6">
    <source>
        <dbReference type="PROSITE" id="PS50970"/>
    </source>
</evidence>